<proteinExistence type="predicted"/>
<reference evidence="1 2" key="1">
    <citation type="submission" date="2022-12" db="EMBL/GenBank/DDBJ databases">
        <title>Two new species, Stenotrophomonas aracearum and Stenotrophomonas oahuensis, isolated from Anthurium (Araceae family) in Hawaii.</title>
        <authorList>
            <person name="Chunag S.C."/>
            <person name="Dobhal S."/>
            <person name="Alvarez A."/>
            <person name="Arif M."/>
        </authorList>
    </citation>
    <scope>NUCLEOTIDE SEQUENCE [LARGE SCALE GENOMIC DNA]</scope>
    <source>
        <strain evidence="1 2">A5586</strain>
    </source>
</reference>
<keyword evidence="2" id="KW-1185">Reference proteome</keyword>
<organism evidence="1 2">
    <name type="scientific">Stenotrophomonas oahuensis</name>
    <dbReference type="NCBI Taxonomy" id="3003271"/>
    <lineage>
        <taxon>Bacteria</taxon>
        <taxon>Pseudomonadati</taxon>
        <taxon>Pseudomonadota</taxon>
        <taxon>Gammaproteobacteria</taxon>
        <taxon>Lysobacterales</taxon>
        <taxon>Lysobacteraceae</taxon>
        <taxon>Stenotrophomonas</taxon>
    </lineage>
</organism>
<accession>A0ABY9YK84</accession>
<dbReference type="EMBL" id="CP115541">
    <property type="protein sequence ID" value="WNH51075.1"/>
    <property type="molecule type" value="Genomic_DNA"/>
</dbReference>
<evidence type="ECO:0000313" key="2">
    <source>
        <dbReference type="Proteomes" id="UP001302072"/>
    </source>
</evidence>
<protein>
    <recommendedName>
        <fullName evidence="3">Nudix hydrolase domain-containing protein</fullName>
    </recommendedName>
</protein>
<sequence length="123" mass="13167">MQFVRSNGYLTVVRITGPKHNLLGLRIGEPETSRPACESLPPVGCCAHGELDEECLVDAVLEGVDAANAELGAAYRVSHVRYVENDSPPVRTYTLLAYQVVRHLHAGGVFLDGVQAADVPQAG</sequence>
<name>A0ABY9YK84_9GAMM</name>
<evidence type="ECO:0000313" key="1">
    <source>
        <dbReference type="EMBL" id="WNH51075.1"/>
    </source>
</evidence>
<gene>
    <name evidence="1" type="ORF">PDM29_11880</name>
</gene>
<dbReference type="Proteomes" id="UP001302072">
    <property type="component" value="Chromosome"/>
</dbReference>
<evidence type="ECO:0008006" key="3">
    <source>
        <dbReference type="Google" id="ProtNLM"/>
    </source>
</evidence>
<dbReference type="RefSeq" id="WP_311190340.1">
    <property type="nucleotide sequence ID" value="NZ_CP115541.1"/>
</dbReference>